<evidence type="ECO:0000313" key="2">
    <source>
        <dbReference type="Proteomes" id="UP000249526"/>
    </source>
</evidence>
<protein>
    <submittedName>
        <fullName evidence="1">Uncharacterized protein</fullName>
    </submittedName>
</protein>
<dbReference type="RefSeq" id="XP_025515350.1">
    <property type="nucleotide sequence ID" value="XM_025660159.1"/>
</dbReference>
<reference evidence="1 2" key="1">
    <citation type="submission" date="2018-02" db="EMBL/GenBank/DDBJ databases">
        <title>The genomes of Aspergillus section Nigri reveals drivers in fungal speciation.</title>
        <authorList>
            <consortium name="DOE Joint Genome Institute"/>
            <person name="Vesth T.C."/>
            <person name="Nybo J."/>
            <person name="Theobald S."/>
            <person name="Brandl J."/>
            <person name="Frisvad J.C."/>
            <person name="Nielsen K.F."/>
            <person name="Lyhne E.K."/>
            <person name="Kogle M.E."/>
            <person name="Kuo A."/>
            <person name="Riley R."/>
            <person name="Clum A."/>
            <person name="Nolan M."/>
            <person name="Lipzen A."/>
            <person name="Salamov A."/>
            <person name="Henrissat B."/>
            <person name="Wiebenga A."/>
            <person name="De vries R.P."/>
            <person name="Grigoriev I.V."/>
            <person name="Mortensen U.H."/>
            <person name="Andersen M.R."/>
            <person name="Baker S.E."/>
        </authorList>
    </citation>
    <scope>NUCLEOTIDE SEQUENCE [LARGE SCALE GENOMIC DNA]</scope>
    <source>
        <strain evidence="1 2">CBS 112811</strain>
    </source>
</reference>
<name>A0A8G1VP61_9EURO</name>
<evidence type="ECO:0000313" key="1">
    <source>
        <dbReference type="EMBL" id="RAH57428.1"/>
    </source>
</evidence>
<organism evidence="1 2">
    <name type="scientific">Aspergillus piperis CBS 112811</name>
    <dbReference type="NCBI Taxonomy" id="1448313"/>
    <lineage>
        <taxon>Eukaryota</taxon>
        <taxon>Fungi</taxon>
        <taxon>Dikarya</taxon>
        <taxon>Ascomycota</taxon>
        <taxon>Pezizomycotina</taxon>
        <taxon>Eurotiomycetes</taxon>
        <taxon>Eurotiomycetidae</taxon>
        <taxon>Eurotiales</taxon>
        <taxon>Aspergillaceae</taxon>
        <taxon>Aspergillus</taxon>
        <taxon>Aspergillus subgen. Circumdati</taxon>
    </lineage>
</organism>
<dbReference type="EMBL" id="KZ825062">
    <property type="protein sequence ID" value="RAH57428.1"/>
    <property type="molecule type" value="Genomic_DNA"/>
</dbReference>
<gene>
    <name evidence="1" type="ORF">BO85DRAFT_449411</name>
</gene>
<dbReference type="AlphaFoldDB" id="A0A8G1VP61"/>
<dbReference type="SUPFAM" id="SSF56973">
    <property type="entry name" value="Aerolisin/ETX pore-forming domain"/>
    <property type="match status" value="1"/>
</dbReference>
<dbReference type="GeneID" id="37163561"/>
<proteinExistence type="predicted"/>
<accession>A0A8G1VP61</accession>
<dbReference type="Proteomes" id="UP000249526">
    <property type="component" value="Unassembled WGS sequence"/>
</dbReference>
<sequence>MPDIPWRSGTGYDHREYTVNGTPLVGEVQKTLYDDPGDSGQSLKAITNINSDGYYWNQVTSHKNGGTGENKITVSYTTELKVTVGTEKELNANLGLEFQGLSVGIGASTKTFSQTETTNSKTYTTEITVPPKTTAYLYQKVYRFKTWMWFINNAWAELSRVGGWYNYSPTHVDGYVEIHAMEWFCSPTELTGSGTVSADIITSQVDFKWTRQFNNTTEKCQEYLQSHNATIPSS</sequence>
<keyword evidence="2" id="KW-1185">Reference proteome</keyword>